<evidence type="ECO:0000256" key="1">
    <source>
        <dbReference type="PROSITE-ProRule" id="PRU01211"/>
    </source>
</evidence>
<reference evidence="3" key="2">
    <citation type="journal article" date="2015" name="Fish Shellfish Immunol.">
        <title>Early steps in the European eel (Anguilla anguilla)-Vibrio vulnificus interaction in the gills: Role of the RtxA13 toxin.</title>
        <authorList>
            <person name="Callol A."/>
            <person name="Pajuelo D."/>
            <person name="Ebbesson L."/>
            <person name="Teles M."/>
            <person name="MacKenzie S."/>
            <person name="Amaro C."/>
        </authorList>
    </citation>
    <scope>NUCLEOTIDE SEQUENCE</scope>
</reference>
<dbReference type="InterPro" id="IPR024079">
    <property type="entry name" value="MetalloPept_cat_dom_sf"/>
</dbReference>
<evidence type="ECO:0000313" key="3">
    <source>
        <dbReference type="EMBL" id="JAI05029.1"/>
    </source>
</evidence>
<reference evidence="3" key="1">
    <citation type="submission" date="2014-11" db="EMBL/GenBank/DDBJ databases">
        <authorList>
            <person name="Amaro Gonzalez C."/>
        </authorList>
    </citation>
    <scope>NUCLEOTIDE SEQUENCE</scope>
</reference>
<feature type="domain" description="Peptidase M12A" evidence="2">
    <location>
        <begin position="1"/>
        <end position="46"/>
    </location>
</feature>
<dbReference type="Gene3D" id="3.40.390.10">
    <property type="entry name" value="Collagenase (Catalytic Domain)"/>
    <property type="match status" value="1"/>
</dbReference>
<organism evidence="3">
    <name type="scientific">Anguilla anguilla</name>
    <name type="common">European freshwater eel</name>
    <name type="synonym">Muraena anguilla</name>
    <dbReference type="NCBI Taxonomy" id="7936"/>
    <lineage>
        <taxon>Eukaryota</taxon>
        <taxon>Metazoa</taxon>
        <taxon>Chordata</taxon>
        <taxon>Craniata</taxon>
        <taxon>Vertebrata</taxon>
        <taxon>Euteleostomi</taxon>
        <taxon>Actinopterygii</taxon>
        <taxon>Neopterygii</taxon>
        <taxon>Teleostei</taxon>
        <taxon>Anguilliformes</taxon>
        <taxon>Anguillidae</taxon>
        <taxon>Anguilla</taxon>
    </lineage>
</organism>
<evidence type="ECO:0000259" key="2">
    <source>
        <dbReference type="PROSITE" id="PS51864"/>
    </source>
</evidence>
<accession>A0A0E9XTM2</accession>
<dbReference type="PANTHER" id="PTHR10127:SF899">
    <property type="entry name" value="ASTACIN-LIKE METALLOENDOPEPTIDASE-RELATED"/>
    <property type="match status" value="1"/>
</dbReference>
<proteinExistence type="predicted"/>
<dbReference type="PROSITE" id="PS51864">
    <property type="entry name" value="ASTACIN"/>
    <property type="match status" value="1"/>
</dbReference>
<dbReference type="EMBL" id="GBXM01003549">
    <property type="protein sequence ID" value="JAI05029.1"/>
    <property type="molecule type" value="Transcribed_RNA"/>
</dbReference>
<sequence length="177" mass="20485">MISRYAFSRNRQPTIVPIPNSNVAIGRATQMSRFDILRINRLYGCKKRGKNYFLDQTEIRTARKLEKLIPCFCAEMENPQRNITNCIKISDHNEHSCAESFSHTVGLWPTHWQKIIKLSRKKILGPCIHLRDLWCDPNYPKGIPLVFVKGSGDRGRENTHSKVARPNYITCFSKVII</sequence>
<dbReference type="GO" id="GO:0004222">
    <property type="term" value="F:metalloendopeptidase activity"/>
    <property type="evidence" value="ECO:0007669"/>
    <property type="project" value="InterPro"/>
</dbReference>
<name>A0A0E9XTM2_ANGAN</name>
<dbReference type="InterPro" id="IPR001506">
    <property type="entry name" value="Peptidase_M12A"/>
</dbReference>
<protein>
    <recommendedName>
        <fullName evidence="2">Peptidase M12A domain-containing protein</fullName>
    </recommendedName>
</protein>
<comment type="caution">
    <text evidence="1">Lacks conserved residue(s) required for the propagation of feature annotation.</text>
</comment>
<dbReference type="PANTHER" id="PTHR10127">
    <property type="entry name" value="DISCOIDIN, CUB, EGF, LAMININ , AND ZINC METALLOPROTEASE DOMAIN CONTAINING"/>
    <property type="match status" value="1"/>
</dbReference>
<dbReference type="GO" id="GO:0006508">
    <property type="term" value="P:proteolysis"/>
    <property type="evidence" value="ECO:0007669"/>
    <property type="project" value="InterPro"/>
</dbReference>
<dbReference type="AlphaFoldDB" id="A0A0E9XTM2"/>